<evidence type="ECO:0000256" key="6">
    <source>
        <dbReference type="ARBA" id="ARBA00023136"/>
    </source>
</evidence>
<dbReference type="Pfam" id="PF07690">
    <property type="entry name" value="MFS_1"/>
    <property type="match status" value="1"/>
</dbReference>
<feature type="transmembrane region" description="Helical" evidence="8">
    <location>
        <begin position="65"/>
        <end position="89"/>
    </location>
</feature>
<evidence type="ECO:0000313" key="10">
    <source>
        <dbReference type="EMBL" id="GAA1159788.1"/>
    </source>
</evidence>
<feature type="transmembrane region" description="Helical" evidence="8">
    <location>
        <begin position="128"/>
        <end position="153"/>
    </location>
</feature>
<dbReference type="PANTHER" id="PTHR43045:SF1">
    <property type="entry name" value="SHIKIMATE TRANSPORTER"/>
    <property type="match status" value="1"/>
</dbReference>
<protein>
    <submittedName>
        <fullName evidence="10">MFS transporter</fullName>
    </submittedName>
</protein>
<evidence type="ECO:0000256" key="1">
    <source>
        <dbReference type="ARBA" id="ARBA00004651"/>
    </source>
</evidence>
<feature type="transmembrane region" description="Helical" evidence="8">
    <location>
        <begin position="101"/>
        <end position="122"/>
    </location>
</feature>
<comment type="subcellular location">
    <subcellularLocation>
        <location evidence="1">Cell membrane</location>
        <topology evidence="1">Multi-pass membrane protein</topology>
    </subcellularLocation>
</comment>
<evidence type="ECO:0000256" key="4">
    <source>
        <dbReference type="ARBA" id="ARBA00022692"/>
    </source>
</evidence>
<evidence type="ECO:0000256" key="8">
    <source>
        <dbReference type="SAM" id="Phobius"/>
    </source>
</evidence>
<accession>A0ABN1UQR0</accession>
<keyword evidence="3" id="KW-1003">Cell membrane</keyword>
<dbReference type="Gene3D" id="1.20.1250.20">
    <property type="entry name" value="MFS general substrate transporter like domains"/>
    <property type="match status" value="2"/>
</dbReference>
<organism evidence="10 11">
    <name type="scientific">Streptomyces hebeiensis</name>
    <dbReference type="NCBI Taxonomy" id="229486"/>
    <lineage>
        <taxon>Bacteria</taxon>
        <taxon>Bacillati</taxon>
        <taxon>Actinomycetota</taxon>
        <taxon>Actinomycetes</taxon>
        <taxon>Kitasatosporales</taxon>
        <taxon>Streptomycetaceae</taxon>
        <taxon>Streptomyces</taxon>
    </lineage>
</organism>
<dbReference type="InterPro" id="IPR020846">
    <property type="entry name" value="MFS_dom"/>
</dbReference>
<feature type="transmembrane region" description="Helical" evidence="8">
    <location>
        <begin position="411"/>
        <end position="428"/>
    </location>
</feature>
<keyword evidence="2" id="KW-0813">Transport</keyword>
<dbReference type="RefSeq" id="WP_344271939.1">
    <property type="nucleotide sequence ID" value="NZ_BAAAKV010000010.1"/>
</dbReference>
<feature type="domain" description="Major facilitator superfamily (MFS) profile" evidence="9">
    <location>
        <begin position="28"/>
        <end position="436"/>
    </location>
</feature>
<dbReference type="InterPro" id="IPR036259">
    <property type="entry name" value="MFS_trans_sf"/>
</dbReference>
<evidence type="ECO:0000256" key="3">
    <source>
        <dbReference type="ARBA" id="ARBA00022475"/>
    </source>
</evidence>
<feature type="transmembrane region" description="Helical" evidence="8">
    <location>
        <begin position="382"/>
        <end position="405"/>
    </location>
</feature>
<dbReference type="Proteomes" id="UP001501371">
    <property type="component" value="Unassembled WGS sequence"/>
</dbReference>
<dbReference type="PROSITE" id="PS50850">
    <property type="entry name" value="MFS"/>
    <property type="match status" value="1"/>
</dbReference>
<name>A0ABN1UQR0_9ACTN</name>
<feature type="transmembrane region" description="Helical" evidence="8">
    <location>
        <begin position="165"/>
        <end position="185"/>
    </location>
</feature>
<feature type="transmembrane region" description="Helical" evidence="8">
    <location>
        <begin position="287"/>
        <end position="305"/>
    </location>
</feature>
<dbReference type="EMBL" id="BAAAKV010000010">
    <property type="protein sequence ID" value="GAA1159788.1"/>
    <property type="molecule type" value="Genomic_DNA"/>
</dbReference>
<gene>
    <name evidence="10" type="ORF">GCM10009654_14920</name>
</gene>
<feature type="transmembrane region" description="Helical" evidence="8">
    <location>
        <begin position="197"/>
        <end position="216"/>
    </location>
</feature>
<dbReference type="SUPFAM" id="SSF103473">
    <property type="entry name" value="MFS general substrate transporter"/>
    <property type="match status" value="1"/>
</dbReference>
<feature type="region of interest" description="Disordered" evidence="7">
    <location>
        <begin position="1"/>
        <end position="23"/>
    </location>
</feature>
<comment type="caution">
    <text evidence="10">The sequence shown here is derived from an EMBL/GenBank/DDBJ whole genome shotgun (WGS) entry which is preliminary data.</text>
</comment>
<feature type="transmembrane region" description="Helical" evidence="8">
    <location>
        <begin position="263"/>
        <end position="281"/>
    </location>
</feature>
<feature type="transmembrane region" description="Helical" evidence="8">
    <location>
        <begin position="41"/>
        <end position="59"/>
    </location>
</feature>
<reference evidence="10 11" key="1">
    <citation type="journal article" date="2019" name="Int. J. Syst. Evol. Microbiol.">
        <title>The Global Catalogue of Microorganisms (GCM) 10K type strain sequencing project: providing services to taxonomists for standard genome sequencing and annotation.</title>
        <authorList>
            <consortium name="The Broad Institute Genomics Platform"/>
            <consortium name="The Broad Institute Genome Sequencing Center for Infectious Disease"/>
            <person name="Wu L."/>
            <person name="Ma J."/>
        </authorList>
    </citation>
    <scope>NUCLEOTIDE SEQUENCE [LARGE SCALE GENOMIC DNA]</scope>
    <source>
        <strain evidence="10 11">JCM 12696</strain>
    </source>
</reference>
<dbReference type="PANTHER" id="PTHR43045">
    <property type="entry name" value="SHIKIMATE TRANSPORTER"/>
    <property type="match status" value="1"/>
</dbReference>
<dbReference type="InterPro" id="IPR011701">
    <property type="entry name" value="MFS"/>
</dbReference>
<feature type="transmembrane region" description="Helical" evidence="8">
    <location>
        <begin position="317"/>
        <end position="336"/>
    </location>
</feature>
<sequence>MNRTTRTSQTSQPNGAGASQSGDEATKVSVASMIGSAVESYDFFIFGTASAAYFGSAFFDTDNALVGVLASFATLAVGFFFRPLGGYLAGHYGDRVGRKTVLNWSLAVMGLATVLIGVLPTYAQAGVIAPLLLILLRIVQGIGFGAEWGGAVLMAVEHAPARRRGLFGAIPQVGIPAGLLVANGVFLASDALFTGDWVWRMPFLLSVVMVGVGLFIRLRVAESPEFTQLQESGQVRRRPALDVLRSDWRTVVRIAALRLAETGGYYITTSFVLSYVVLADIAPSSQVLTGTIVGSVLGLVSHPLFGALSDRIGRRAVFLIGSCFTVVFGIPMFLLVNTGATVLVVCAVSLALLLSHDPIFAVESSWFSEQFPPEIRSSGISLGYNLASLVAGAFPFLATGLYGWVGWTGPALLFVALGVVSTWAGLLSKETAPARLAKPDTAPASDSVPAR</sequence>
<keyword evidence="6 8" id="KW-0472">Membrane</keyword>
<evidence type="ECO:0000256" key="7">
    <source>
        <dbReference type="SAM" id="MobiDB-lite"/>
    </source>
</evidence>
<evidence type="ECO:0000256" key="5">
    <source>
        <dbReference type="ARBA" id="ARBA00022989"/>
    </source>
</evidence>
<proteinExistence type="predicted"/>
<dbReference type="CDD" id="cd17369">
    <property type="entry name" value="MFS_ShiA_like"/>
    <property type="match status" value="1"/>
</dbReference>
<feature type="transmembrane region" description="Helical" evidence="8">
    <location>
        <begin position="342"/>
        <end position="362"/>
    </location>
</feature>
<keyword evidence="4 8" id="KW-0812">Transmembrane</keyword>
<keyword evidence="5 8" id="KW-1133">Transmembrane helix</keyword>
<evidence type="ECO:0000313" key="11">
    <source>
        <dbReference type="Proteomes" id="UP001501371"/>
    </source>
</evidence>
<keyword evidence="11" id="KW-1185">Reference proteome</keyword>
<evidence type="ECO:0000256" key="2">
    <source>
        <dbReference type="ARBA" id="ARBA00022448"/>
    </source>
</evidence>
<evidence type="ECO:0000259" key="9">
    <source>
        <dbReference type="PROSITE" id="PS50850"/>
    </source>
</evidence>